<organism evidence="3 4">
    <name type="scientific">Mycobacterium kansasii</name>
    <dbReference type="NCBI Taxonomy" id="1768"/>
    <lineage>
        <taxon>Bacteria</taxon>
        <taxon>Bacillati</taxon>
        <taxon>Actinomycetota</taxon>
        <taxon>Actinomycetes</taxon>
        <taxon>Mycobacteriales</taxon>
        <taxon>Mycobacteriaceae</taxon>
        <taxon>Mycobacterium</taxon>
    </lineage>
</organism>
<evidence type="ECO:0000313" key="3">
    <source>
        <dbReference type="EMBL" id="BCI88324.1"/>
    </source>
</evidence>
<dbReference type="AlphaFoldDB" id="A0A7G1ID13"/>
<keyword evidence="4" id="KW-1185">Reference proteome</keyword>
<proteinExistence type="predicted"/>
<evidence type="ECO:0000313" key="4">
    <source>
        <dbReference type="Proteomes" id="UP000516380"/>
    </source>
</evidence>
<reference evidence="3 4" key="1">
    <citation type="submission" date="2020-07" db="EMBL/GenBank/DDBJ databases">
        <title>Mycobacterium kansasii (former subtype) with zoonotic potential isolated from diseased indoor pet cat, Japan.</title>
        <authorList>
            <person name="Fukano H."/>
            <person name="Terazono T."/>
            <person name="Hoshino Y."/>
        </authorList>
    </citation>
    <scope>NUCLEOTIDE SEQUENCE [LARGE SCALE GENOMIC DNA]</scope>
    <source>
        <strain evidence="3 4">Kuro-I</strain>
    </source>
</reference>
<gene>
    <name evidence="3" type="ORF">NIIDMKKI_35300</name>
</gene>
<dbReference type="InterPro" id="IPR007969">
    <property type="entry name" value="DUF732"/>
</dbReference>
<protein>
    <recommendedName>
        <fullName evidence="2">DUF732 domain-containing protein</fullName>
    </recommendedName>
</protein>
<name>A0A7G1ID13_MYCKA</name>
<evidence type="ECO:0000259" key="2">
    <source>
        <dbReference type="Pfam" id="PF05305"/>
    </source>
</evidence>
<feature type="domain" description="DUF732" evidence="2">
    <location>
        <begin position="103"/>
        <end position="173"/>
    </location>
</feature>
<feature type="region of interest" description="Disordered" evidence="1">
    <location>
        <begin position="1"/>
        <end position="32"/>
    </location>
</feature>
<evidence type="ECO:0000256" key="1">
    <source>
        <dbReference type="SAM" id="MobiDB-lite"/>
    </source>
</evidence>
<dbReference type="Pfam" id="PF05305">
    <property type="entry name" value="DUF732"/>
    <property type="match status" value="1"/>
</dbReference>
<accession>A0A7G1ID13</accession>
<sequence>MAGATHLINRDTNRCNGIGESEARRGCGSEARQPCWQGRVGAESKTLPDKAVRESNSGPGTRKTAGDGGMEIMKKLLALLALVAMVGLAAPAHADPQGPSGGDDAGFLAALQQAGITYPSPAAAIGSAQAVCGCLDNGEAGLEVVHEVKVRNPGFNMEAASQFAVISAKYYCPHHLGHV</sequence>
<dbReference type="EMBL" id="AP023343">
    <property type="protein sequence ID" value="BCI88324.1"/>
    <property type="molecule type" value="Genomic_DNA"/>
</dbReference>
<dbReference type="Proteomes" id="UP000516380">
    <property type="component" value="Chromosome"/>
</dbReference>